<feature type="compositionally biased region" description="Polar residues" evidence="4">
    <location>
        <begin position="1"/>
        <end position="22"/>
    </location>
</feature>
<dbReference type="EMBL" id="SDAM02000091">
    <property type="protein sequence ID" value="KAH6831194.1"/>
    <property type="molecule type" value="Genomic_DNA"/>
</dbReference>
<dbReference type="InterPro" id="IPR033467">
    <property type="entry name" value="Tesmin/TSO1-like_CXC"/>
</dbReference>
<dbReference type="PANTHER" id="PTHR46159:SF6">
    <property type="entry name" value="OS12G0605300 PROTEIN"/>
    <property type="match status" value="1"/>
</dbReference>
<comment type="caution">
    <text evidence="6">The sequence shown here is derived from an EMBL/GenBank/DDBJ whole genome shotgun (WGS) entry which is preliminary data.</text>
</comment>
<name>A0AAD4JCB5_PERFH</name>
<evidence type="ECO:0000256" key="1">
    <source>
        <dbReference type="ARBA" id="ARBA00004123"/>
    </source>
</evidence>
<dbReference type="SMART" id="SM01114">
    <property type="entry name" value="CXC"/>
    <property type="match status" value="2"/>
</dbReference>
<evidence type="ECO:0000313" key="6">
    <source>
        <dbReference type="EMBL" id="KAH6831194.1"/>
    </source>
</evidence>
<gene>
    <name evidence="6" type="ORF">C2S53_009389</name>
</gene>
<evidence type="ECO:0000313" key="7">
    <source>
        <dbReference type="Proteomes" id="UP001190926"/>
    </source>
</evidence>
<feature type="compositionally biased region" description="Basic residues" evidence="4">
    <location>
        <begin position="846"/>
        <end position="857"/>
    </location>
</feature>
<feature type="compositionally biased region" description="Polar residues" evidence="4">
    <location>
        <begin position="327"/>
        <end position="336"/>
    </location>
</feature>
<dbReference type="Proteomes" id="UP001190926">
    <property type="component" value="Unassembled WGS sequence"/>
</dbReference>
<dbReference type="PROSITE" id="PS51634">
    <property type="entry name" value="CRC"/>
    <property type="match status" value="1"/>
</dbReference>
<dbReference type="Pfam" id="PF03638">
    <property type="entry name" value="TCR"/>
    <property type="match status" value="2"/>
</dbReference>
<feature type="region of interest" description="Disordered" evidence="4">
    <location>
        <begin position="118"/>
        <end position="137"/>
    </location>
</feature>
<feature type="domain" description="CRC" evidence="5">
    <location>
        <begin position="486"/>
        <end position="614"/>
    </location>
</feature>
<feature type="region of interest" description="Disordered" evidence="4">
    <location>
        <begin position="326"/>
        <end position="346"/>
    </location>
</feature>
<protein>
    <recommendedName>
        <fullName evidence="5">CRC domain-containing protein</fullName>
    </recommendedName>
</protein>
<dbReference type="GO" id="GO:0003700">
    <property type="term" value="F:DNA-binding transcription factor activity"/>
    <property type="evidence" value="ECO:0007669"/>
    <property type="project" value="InterPro"/>
</dbReference>
<dbReference type="PANTHER" id="PTHR46159">
    <property type="entry name" value="PROTEIN TESMIN/TSO1-LIKE CXC 2"/>
    <property type="match status" value="1"/>
</dbReference>
<comment type="similarity">
    <text evidence="2">Belongs to the lin-54 family.</text>
</comment>
<sequence length="909" mass="98380">MDSPESSIPNRATTNASETAPAQDSPIFSYISNLSPIQPVKAPSVTQGFPGLNSPPFVFTSPRLNVHSQPTFHKRAQFPRTSFAKLHEQFEDSKNIVTTVKRPEKLDIQLSTRGVASGEKVADSKSPVGELIQSPSGSHEQFLEDIVNADSPDPKFSFDSTIKKSEHNDQPADALTCSKESLVNCEHGLNSGINEEVTVSPPVTSRQTEEVQKENILINASAAENVTKHEDGVSVDHCPKIGSELSSDNALVDQDEDDFMTENAEAGHTAPLDQSSHLLTGSKVNGKDNENFVATSGATLIGQNDLKAFQNRGARRRCLQFGDAHHNSISNRTAQDPSDGEGEKSLSLETPLVPIDGKLYPGNTLNSSIKIPKPSGIGLHLNSIVNTVQAGSGAIINVKAVQWESVSATTDGNKRESNACVSADSATALSTHLIKPAINSVILNSKANKSNLGNKRKSTDEGSGLVVINDSSSKKKRMKTMDSGDGCKRCNCKRSKCLKLYCDCFAAGIYCAEPCACQECYNRPEYEDTVIETRQKIESRDPFAFAPRVVQHIIEQPTISSGEDGSNFTPASARHKKGCKCKKSMCLKKYCECYQANVGCSDGCRCEGCKNVYGQKGEHGMTKVIFTGEDTQETIDGSFVENCEITASGSHAYHTEFVNPHNLTPPTPAFQFSNHGKDASKAWFPSGKYFQSPESGFTHAAPYVMPPGSPRNSDNNVTIPDSSKDILDLVCFDQESHHGNADTVDEFSAVCPHSGKMGHLTDIPNLQKWADNSKAQSFSAKRNYLSGCSLVWRGSPITPMAQFSGSKVLQEVEFDSGLSNIMQDDTPEILKDTSTPLNTVKASSPNKKRVSPPHGRPHGFSSSSSAGLRNGRKFILKAVPSFPPLTPCIDSKTLDEEQDNIPENLSVNQ</sequence>
<dbReference type="AlphaFoldDB" id="A0AAD4JCB5"/>
<comment type="subcellular location">
    <subcellularLocation>
        <location evidence="1">Nucleus</location>
    </subcellularLocation>
</comment>
<proteinExistence type="inferred from homology"/>
<feature type="compositionally biased region" description="Polar residues" evidence="4">
    <location>
        <begin position="832"/>
        <end position="845"/>
    </location>
</feature>
<feature type="region of interest" description="Disordered" evidence="4">
    <location>
        <begin position="881"/>
        <end position="909"/>
    </location>
</feature>
<keyword evidence="3" id="KW-0539">Nucleus</keyword>
<keyword evidence="7" id="KW-1185">Reference proteome</keyword>
<evidence type="ECO:0000256" key="2">
    <source>
        <dbReference type="ARBA" id="ARBA00007267"/>
    </source>
</evidence>
<evidence type="ECO:0000259" key="5">
    <source>
        <dbReference type="PROSITE" id="PS51634"/>
    </source>
</evidence>
<feature type="region of interest" description="Disordered" evidence="4">
    <location>
        <begin position="827"/>
        <end position="867"/>
    </location>
</feature>
<evidence type="ECO:0000256" key="4">
    <source>
        <dbReference type="SAM" id="MobiDB-lite"/>
    </source>
</evidence>
<dbReference type="GO" id="GO:0005634">
    <property type="term" value="C:nucleus"/>
    <property type="evidence" value="ECO:0007669"/>
    <property type="project" value="UniProtKB-SubCell"/>
</dbReference>
<accession>A0AAD4JCB5</accession>
<feature type="region of interest" description="Disordered" evidence="4">
    <location>
        <begin position="1"/>
        <end position="24"/>
    </location>
</feature>
<dbReference type="InterPro" id="IPR005172">
    <property type="entry name" value="CRC"/>
</dbReference>
<evidence type="ECO:0000256" key="3">
    <source>
        <dbReference type="ARBA" id="ARBA00023242"/>
    </source>
</evidence>
<dbReference type="InterPro" id="IPR044522">
    <property type="entry name" value="TSO1-like"/>
</dbReference>
<reference evidence="6 7" key="1">
    <citation type="journal article" date="2021" name="Nat. Commun.">
        <title>Incipient diploidization of the medicinal plant Perilla within 10,000 years.</title>
        <authorList>
            <person name="Zhang Y."/>
            <person name="Shen Q."/>
            <person name="Leng L."/>
            <person name="Zhang D."/>
            <person name="Chen S."/>
            <person name="Shi Y."/>
            <person name="Ning Z."/>
            <person name="Chen S."/>
        </authorList>
    </citation>
    <scope>NUCLEOTIDE SEQUENCE [LARGE SCALE GENOMIC DNA]</scope>
    <source>
        <strain evidence="7">cv. PC099</strain>
    </source>
</reference>
<organism evidence="6 7">
    <name type="scientific">Perilla frutescens var. hirtella</name>
    <name type="common">Perilla citriodora</name>
    <name type="synonym">Perilla setoyensis</name>
    <dbReference type="NCBI Taxonomy" id="608512"/>
    <lineage>
        <taxon>Eukaryota</taxon>
        <taxon>Viridiplantae</taxon>
        <taxon>Streptophyta</taxon>
        <taxon>Embryophyta</taxon>
        <taxon>Tracheophyta</taxon>
        <taxon>Spermatophyta</taxon>
        <taxon>Magnoliopsida</taxon>
        <taxon>eudicotyledons</taxon>
        <taxon>Gunneridae</taxon>
        <taxon>Pentapetalae</taxon>
        <taxon>asterids</taxon>
        <taxon>lamiids</taxon>
        <taxon>Lamiales</taxon>
        <taxon>Lamiaceae</taxon>
        <taxon>Nepetoideae</taxon>
        <taxon>Elsholtzieae</taxon>
        <taxon>Perilla</taxon>
    </lineage>
</organism>